<gene>
    <name evidence="1" type="ORF">NCTC12360_00570</name>
</gene>
<reference evidence="1 2" key="1">
    <citation type="submission" date="2018-06" db="EMBL/GenBank/DDBJ databases">
        <authorList>
            <consortium name="Pathogen Informatics"/>
            <person name="Doyle S."/>
        </authorList>
    </citation>
    <scope>NUCLEOTIDE SEQUENCE [LARGE SCALE GENOMIC DNA]</scope>
    <source>
        <strain evidence="1 2">NCTC12360</strain>
    </source>
</reference>
<dbReference type="AlphaFoldDB" id="A0A376GXL7"/>
<organism evidence="1 2">
    <name type="scientific">Enterococcus gallinarum</name>
    <dbReference type="NCBI Taxonomy" id="1353"/>
    <lineage>
        <taxon>Bacteria</taxon>
        <taxon>Bacillati</taxon>
        <taxon>Bacillota</taxon>
        <taxon>Bacilli</taxon>
        <taxon>Lactobacillales</taxon>
        <taxon>Enterococcaceae</taxon>
        <taxon>Enterococcus</taxon>
    </lineage>
</organism>
<dbReference type="EMBL" id="UFYW01000001">
    <property type="protein sequence ID" value="STD82150.1"/>
    <property type="molecule type" value="Genomic_DNA"/>
</dbReference>
<evidence type="ECO:0000313" key="2">
    <source>
        <dbReference type="Proteomes" id="UP000254807"/>
    </source>
</evidence>
<sequence length="38" mass="4367">MESQQSKIANRMKKRGMYWSLDGGKTMSKMIIDTSKIS</sequence>
<name>A0A376GXL7_ENTGA</name>
<evidence type="ECO:0000313" key="1">
    <source>
        <dbReference type="EMBL" id="STD82150.1"/>
    </source>
</evidence>
<accession>A0A376GXL7</accession>
<protein>
    <submittedName>
        <fullName evidence="1">Uncharacterized protein</fullName>
    </submittedName>
</protein>
<proteinExistence type="predicted"/>
<dbReference type="Proteomes" id="UP000254807">
    <property type="component" value="Unassembled WGS sequence"/>
</dbReference>
<keyword evidence="2" id="KW-1185">Reference proteome</keyword>